<dbReference type="InterPro" id="IPR011020">
    <property type="entry name" value="HTTM-like"/>
</dbReference>
<dbReference type="Proteomes" id="UP000430692">
    <property type="component" value="Unassembled WGS sequence"/>
</dbReference>
<protein>
    <submittedName>
        <fullName evidence="7">HTTM domain-containing protein</fullName>
    </submittedName>
</protein>
<feature type="transmembrane region" description="Helical" evidence="5">
    <location>
        <begin position="15"/>
        <end position="34"/>
    </location>
</feature>
<feature type="transmembrane region" description="Helical" evidence="5">
    <location>
        <begin position="169"/>
        <end position="190"/>
    </location>
</feature>
<gene>
    <name evidence="7" type="ORF">GSM42_04295</name>
</gene>
<reference evidence="7 8" key="1">
    <citation type="submission" date="2019-12" db="EMBL/GenBank/DDBJ databases">
        <title>Whole-genome analyses of novel actinobacteria.</title>
        <authorList>
            <person name="Sahin N."/>
            <person name="Saygin H."/>
        </authorList>
    </citation>
    <scope>NUCLEOTIDE SEQUENCE [LARGE SCALE GENOMIC DNA]</scope>
    <source>
        <strain evidence="7 8">KC615</strain>
    </source>
</reference>
<evidence type="ECO:0000256" key="1">
    <source>
        <dbReference type="ARBA" id="ARBA00004127"/>
    </source>
</evidence>
<dbReference type="PANTHER" id="PTHR39535">
    <property type="entry name" value="SPORULATION-DELAYING PROTEIN SDPB"/>
    <property type="match status" value="1"/>
</dbReference>
<dbReference type="PANTHER" id="PTHR39535:SF2">
    <property type="entry name" value="HTTM DOMAIN-CONTAINING PROTEIN"/>
    <property type="match status" value="1"/>
</dbReference>
<evidence type="ECO:0000313" key="7">
    <source>
        <dbReference type="EMBL" id="MXQ52966.1"/>
    </source>
</evidence>
<evidence type="ECO:0000256" key="5">
    <source>
        <dbReference type="SAM" id="Phobius"/>
    </source>
</evidence>
<dbReference type="InterPro" id="IPR052964">
    <property type="entry name" value="Sporulation_signal_mat"/>
</dbReference>
<evidence type="ECO:0000313" key="8">
    <source>
        <dbReference type="Proteomes" id="UP000430692"/>
    </source>
</evidence>
<dbReference type="GO" id="GO:0012505">
    <property type="term" value="C:endomembrane system"/>
    <property type="evidence" value="ECO:0007669"/>
    <property type="project" value="UniProtKB-SubCell"/>
</dbReference>
<feature type="transmembrane region" description="Helical" evidence="5">
    <location>
        <begin position="259"/>
        <end position="285"/>
    </location>
</feature>
<name>A0A6I4VSS0_9BACL</name>
<evidence type="ECO:0000259" key="6">
    <source>
        <dbReference type="SMART" id="SM00752"/>
    </source>
</evidence>
<keyword evidence="3 5" id="KW-1133">Transmembrane helix</keyword>
<keyword evidence="4 5" id="KW-0472">Membrane</keyword>
<organism evidence="7 8">
    <name type="scientific">Shimazuella alba</name>
    <dbReference type="NCBI Taxonomy" id="2690964"/>
    <lineage>
        <taxon>Bacteria</taxon>
        <taxon>Bacillati</taxon>
        <taxon>Bacillota</taxon>
        <taxon>Bacilli</taxon>
        <taxon>Bacillales</taxon>
        <taxon>Thermoactinomycetaceae</taxon>
        <taxon>Shimazuella</taxon>
    </lineage>
</organism>
<evidence type="ECO:0000256" key="3">
    <source>
        <dbReference type="ARBA" id="ARBA00022989"/>
    </source>
</evidence>
<feature type="domain" description="HTTM-like" evidence="6">
    <location>
        <begin position="10"/>
        <end position="296"/>
    </location>
</feature>
<feature type="transmembrane region" description="Helical" evidence="5">
    <location>
        <begin position="100"/>
        <end position="119"/>
    </location>
</feature>
<dbReference type="AlphaFoldDB" id="A0A6I4VSS0"/>
<dbReference type="SMART" id="SM00752">
    <property type="entry name" value="HTTM"/>
    <property type="match status" value="1"/>
</dbReference>
<evidence type="ECO:0000256" key="2">
    <source>
        <dbReference type="ARBA" id="ARBA00022692"/>
    </source>
</evidence>
<keyword evidence="2 5" id="KW-0812">Transmembrane</keyword>
<keyword evidence="8" id="KW-1185">Reference proteome</keyword>
<proteinExistence type="predicted"/>
<evidence type="ECO:0000256" key="4">
    <source>
        <dbReference type="ARBA" id="ARBA00023136"/>
    </source>
</evidence>
<feature type="transmembrane region" description="Helical" evidence="5">
    <location>
        <begin position="125"/>
        <end position="148"/>
    </location>
</feature>
<accession>A0A6I4VSS0</accession>
<feature type="transmembrane region" description="Helical" evidence="5">
    <location>
        <begin position="74"/>
        <end position="93"/>
    </location>
</feature>
<dbReference type="EMBL" id="WUUL01000002">
    <property type="protein sequence ID" value="MXQ52966.1"/>
    <property type="molecule type" value="Genomic_DNA"/>
</dbReference>
<sequence length="326" mass="37667">MINRLVNFLTTQQSLIGLSLVRIMFGIAMLYELALNIPTRFLLWGPDGIVSYEAYKSITESNNIHTLFDFGPDLWVVNLVVFGGIVVSILYTIGFQTRIMGIIMAILMFSIYTRDYSITHGGDNILRILFIYLIFANVGAYFSVDAWLKKRRKRKWFAKIRDNQGIRDFVAIIHNFALLTCVIQLVFMYFSSGSYKIMGALWQNGTALYYASRVQEFYTPGLNELLWKYEPLLILATYASTLFQVAFPFLLFSRYTKYFAVFSACLLHIGIAVSMGLVDFSWVMIGCECMLLFDKDYRQLASWWKRIFSKKEKKLDVPDQKTVVTT</sequence>
<comment type="caution">
    <text evidence="7">The sequence shown here is derived from an EMBL/GenBank/DDBJ whole genome shotgun (WGS) entry which is preliminary data.</text>
</comment>
<comment type="subcellular location">
    <subcellularLocation>
        <location evidence="1">Endomembrane system</location>
        <topology evidence="1">Multi-pass membrane protein</topology>
    </subcellularLocation>
</comment>
<dbReference type="RefSeq" id="WP_160800304.1">
    <property type="nucleotide sequence ID" value="NZ_WUUL01000002.1"/>
</dbReference>
<feature type="transmembrane region" description="Helical" evidence="5">
    <location>
        <begin position="232"/>
        <end position="252"/>
    </location>
</feature>